<gene>
    <name evidence="2" type="ORF">JOF34_002423</name>
</gene>
<feature type="transmembrane region" description="Helical" evidence="1">
    <location>
        <begin position="119"/>
        <end position="139"/>
    </location>
</feature>
<keyword evidence="1" id="KW-0812">Transmembrane</keyword>
<accession>A0ABS4ZKU8</accession>
<keyword evidence="1" id="KW-1133">Transmembrane helix</keyword>
<comment type="caution">
    <text evidence="2">The sequence shown here is derived from an EMBL/GenBank/DDBJ whole genome shotgun (WGS) entry which is preliminary data.</text>
</comment>
<evidence type="ECO:0000256" key="1">
    <source>
        <dbReference type="SAM" id="Phobius"/>
    </source>
</evidence>
<feature type="transmembrane region" description="Helical" evidence="1">
    <location>
        <begin position="45"/>
        <end position="75"/>
    </location>
</feature>
<proteinExistence type="predicted"/>
<keyword evidence="1" id="KW-0472">Membrane</keyword>
<name>A0ABS4ZKU8_9MICO</name>
<organism evidence="2 3">
    <name type="scientific">Microbacterium amylolyticum</name>
    <dbReference type="NCBI Taxonomy" id="936337"/>
    <lineage>
        <taxon>Bacteria</taxon>
        <taxon>Bacillati</taxon>
        <taxon>Actinomycetota</taxon>
        <taxon>Actinomycetes</taxon>
        <taxon>Micrococcales</taxon>
        <taxon>Microbacteriaceae</taxon>
        <taxon>Microbacterium</taxon>
    </lineage>
</organism>
<evidence type="ECO:0000313" key="2">
    <source>
        <dbReference type="EMBL" id="MBP2437837.1"/>
    </source>
</evidence>
<keyword evidence="3" id="KW-1185">Reference proteome</keyword>
<dbReference type="EMBL" id="JAGIOL010000001">
    <property type="protein sequence ID" value="MBP2437837.1"/>
    <property type="molecule type" value="Genomic_DNA"/>
</dbReference>
<sequence>MQFRRQRDHTVHPPAAVPSAVLRAALGALVAGGVYVMLPVPLWQIAGVVLGGVAAIFPPIRAGYLGVALVVLGLLQDEPSLLRTCFAVAVTHAVHVLTCVSVVVPARARITVRALRPEAVRFLGVQLASQAVVVVIMFLPVGESAWWAVVGGICLVAAVVLFLVPRKTRLSRVHSGAAQHEGERG</sequence>
<feature type="transmembrane region" description="Helical" evidence="1">
    <location>
        <begin position="20"/>
        <end position="38"/>
    </location>
</feature>
<dbReference type="RefSeq" id="WP_165132926.1">
    <property type="nucleotide sequence ID" value="NZ_CP049253.1"/>
</dbReference>
<evidence type="ECO:0000313" key="3">
    <source>
        <dbReference type="Proteomes" id="UP001519362"/>
    </source>
</evidence>
<reference evidence="2 3" key="1">
    <citation type="submission" date="2021-03" db="EMBL/GenBank/DDBJ databases">
        <title>Sequencing the genomes of 1000 actinobacteria strains.</title>
        <authorList>
            <person name="Klenk H.-P."/>
        </authorList>
    </citation>
    <scope>NUCLEOTIDE SEQUENCE [LARGE SCALE GENOMIC DNA]</scope>
    <source>
        <strain evidence="2 3">DSM 24221</strain>
    </source>
</reference>
<dbReference type="Proteomes" id="UP001519362">
    <property type="component" value="Unassembled WGS sequence"/>
</dbReference>
<feature type="transmembrane region" description="Helical" evidence="1">
    <location>
        <begin position="145"/>
        <end position="164"/>
    </location>
</feature>
<protein>
    <submittedName>
        <fullName evidence="2">Uncharacterized protein</fullName>
    </submittedName>
</protein>